<dbReference type="Proteomes" id="UP000182241">
    <property type="component" value="Unassembled WGS sequence"/>
</dbReference>
<evidence type="ECO:0000256" key="1">
    <source>
        <dbReference type="SAM" id="MobiDB-lite"/>
    </source>
</evidence>
<evidence type="ECO:0000313" key="4">
    <source>
        <dbReference type="Proteomes" id="UP000182241"/>
    </source>
</evidence>
<dbReference type="AlphaFoldDB" id="A0A1H4IAQ4"/>
<feature type="domain" description="Mce/MlaD" evidence="2">
    <location>
        <begin position="56"/>
        <end position="127"/>
    </location>
</feature>
<reference evidence="4" key="1">
    <citation type="submission" date="2016-10" db="EMBL/GenBank/DDBJ databases">
        <authorList>
            <person name="Varghese N."/>
            <person name="Submissions S."/>
        </authorList>
    </citation>
    <scope>NUCLEOTIDE SEQUENCE [LARGE SCALE GENOMIC DNA]</scope>
    <source>
        <strain evidence="4">DSM 44234</strain>
    </source>
</reference>
<dbReference type="RefSeq" id="WP_082791227.1">
    <property type="nucleotide sequence ID" value="NZ_CBDRGN010000002.1"/>
</dbReference>
<accession>A0A1H4IAQ4</accession>
<name>A0A1H4IAQ4_TSUTY</name>
<dbReference type="Pfam" id="PF02470">
    <property type="entry name" value="MlaD"/>
    <property type="match status" value="1"/>
</dbReference>
<feature type="region of interest" description="Disordered" evidence="1">
    <location>
        <begin position="346"/>
        <end position="391"/>
    </location>
</feature>
<sequence>MTTRWPAPVTGMMTPGPVLLRRGLATILVVLLAAAAFWAVRAIVTVPPKTLTLVVRSVAPGVAPGTAVEMDGLRIGEVSDIVDRGAGRLGVAMRLNGAADDLVTDAVRVAFAPGNTFGITVVSLTPGRGGRTLAEGSSWEPISTPDDATMASLLRSLSTMERESFRPHMAQLIAQMDTTTRQFLPFLGAVGAIAEANADTQRIPTGETLPTIATTLGALDTSVKRMLPGLRALWSWTGPDTPGYPERQKGTIDAFAYDFSPALAALLSAPNVAALTEVLVPVRELSTRAVSSFPDAARNGRQLEELIERIRRSMPDNGSGPVLNLDVTFQQFPAIASLLPPVPQFSVTPPGKPAPGKPGPGAAATSTAPSAPKPTGAPSTSTAAPTTTRGR</sequence>
<evidence type="ECO:0000259" key="2">
    <source>
        <dbReference type="Pfam" id="PF02470"/>
    </source>
</evidence>
<organism evidence="3 4">
    <name type="scientific">Tsukamurella tyrosinosolvens</name>
    <dbReference type="NCBI Taxonomy" id="57704"/>
    <lineage>
        <taxon>Bacteria</taxon>
        <taxon>Bacillati</taxon>
        <taxon>Actinomycetota</taxon>
        <taxon>Actinomycetes</taxon>
        <taxon>Mycobacteriales</taxon>
        <taxon>Tsukamurellaceae</taxon>
        <taxon>Tsukamurella</taxon>
    </lineage>
</organism>
<dbReference type="OrthoDB" id="4367361at2"/>
<protein>
    <submittedName>
        <fullName evidence="3">MlaD protein</fullName>
    </submittedName>
</protein>
<keyword evidence="4" id="KW-1185">Reference proteome</keyword>
<gene>
    <name evidence="3" type="ORF">SAMN04489793_0194</name>
</gene>
<dbReference type="EMBL" id="FNSA01000001">
    <property type="protein sequence ID" value="SEB31137.1"/>
    <property type="molecule type" value="Genomic_DNA"/>
</dbReference>
<evidence type="ECO:0000313" key="3">
    <source>
        <dbReference type="EMBL" id="SEB31137.1"/>
    </source>
</evidence>
<proteinExistence type="predicted"/>
<dbReference type="InterPro" id="IPR003399">
    <property type="entry name" value="Mce/MlaD"/>
</dbReference>
<feature type="compositionally biased region" description="Low complexity" evidence="1">
    <location>
        <begin position="360"/>
        <end position="391"/>
    </location>
</feature>
<dbReference type="STRING" id="57704.SAMN04489793_0194"/>